<sequence length="323" mass="37588">MIYTNGGTAMGKTSNCLKMLQILSSGRVYKGQELADILETNVRNIAEYRTELEMAGYYIEGIPGKYGGYRLIMQSVIPTVRLNEAEQRALSSGAEYLKSRNDFPYSSDYEKAMGKVFAAVKHEQPQEISVANRFPLAVDEQELSRRYDTVAQCIAHRKELEMDYLSLSNKVSHRRFDPYKLFMYNNAWFVLGYDKKSYEIRYFKLSRIQSMVVTENRFTVLATYKESDYLDDFGMKKNGEWYEIVMLLHGRYAMLARERIYGRDQTVTPIDEDTTELRCTMQNEENIMCFVMGFGSHCEVVSPHWLKDRVKDEAENILKQNTQ</sequence>
<dbReference type="Gene3D" id="1.10.10.10">
    <property type="entry name" value="Winged helix-like DNA-binding domain superfamily/Winged helix DNA-binding domain"/>
    <property type="match status" value="1"/>
</dbReference>
<dbReference type="Pfam" id="PF13280">
    <property type="entry name" value="WYL"/>
    <property type="match status" value="1"/>
</dbReference>
<proteinExistence type="predicted"/>
<evidence type="ECO:0000313" key="4">
    <source>
        <dbReference type="Proteomes" id="UP000005326"/>
    </source>
</evidence>
<evidence type="ECO:0000313" key="3">
    <source>
        <dbReference type="EMBL" id="EDS00814.1"/>
    </source>
</evidence>
<dbReference type="AlphaFoldDB" id="B0MN76"/>
<dbReference type="PANTHER" id="PTHR34580">
    <property type="match status" value="1"/>
</dbReference>
<protein>
    <submittedName>
        <fullName evidence="3">HTH domain protein</fullName>
    </submittedName>
</protein>
<dbReference type="InterPro" id="IPR057727">
    <property type="entry name" value="WCX_dom"/>
</dbReference>
<keyword evidence="4" id="KW-1185">Reference proteome</keyword>
<dbReference type="InterPro" id="IPR036388">
    <property type="entry name" value="WH-like_DNA-bd_sf"/>
</dbReference>
<dbReference type="InterPro" id="IPR026881">
    <property type="entry name" value="WYL_dom"/>
</dbReference>
<evidence type="ECO:0000259" key="2">
    <source>
        <dbReference type="Pfam" id="PF25583"/>
    </source>
</evidence>
<organism evidence="3 4">
    <name type="scientific">[Eubacterium] siraeum DSM 15702</name>
    <dbReference type="NCBI Taxonomy" id="428128"/>
    <lineage>
        <taxon>Bacteria</taxon>
        <taxon>Bacillati</taxon>
        <taxon>Bacillota</taxon>
        <taxon>Clostridia</taxon>
        <taxon>Eubacteriales</taxon>
        <taxon>Oscillospiraceae</taxon>
        <taxon>Oscillospiraceae incertae sedis</taxon>
    </lineage>
</organism>
<feature type="domain" description="WYL" evidence="1">
    <location>
        <begin position="147"/>
        <end position="211"/>
    </location>
</feature>
<name>B0MN76_9FIRM</name>
<dbReference type="EMBL" id="ABCA03000045">
    <property type="protein sequence ID" value="EDS00814.1"/>
    <property type="molecule type" value="Genomic_DNA"/>
</dbReference>
<reference evidence="3" key="2">
    <citation type="submission" date="2014-06" db="EMBL/GenBank/DDBJ databases">
        <title>Draft genome sequence of Eubacterium siraeum (DSM 15702).</title>
        <authorList>
            <person name="Sudarsanam P."/>
            <person name="Ley R."/>
            <person name="Guruge J."/>
            <person name="Turnbaugh P.J."/>
            <person name="Mahowald M."/>
            <person name="Liep D."/>
            <person name="Gordon J."/>
        </authorList>
    </citation>
    <scope>NUCLEOTIDE SEQUENCE</scope>
    <source>
        <strain evidence="3">DSM 15702</strain>
    </source>
</reference>
<dbReference type="InterPro" id="IPR051534">
    <property type="entry name" value="CBASS_pafABC_assoc_protein"/>
</dbReference>
<feature type="domain" description="WCX" evidence="2">
    <location>
        <begin position="242"/>
        <end position="318"/>
    </location>
</feature>
<dbReference type="Proteomes" id="UP000005326">
    <property type="component" value="Unassembled WGS sequence"/>
</dbReference>
<gene>
    <name evidence="3" type="ORF">EUBSIR_01298</name>
</gene>
<dbReference type="PROSITE" id="PS52050">
    <property type="entry name" value="WYL"/>
    <property type="match status" value="1"/>
</dbReference>
<dbReference type="PANTHER" id="PTHR34580:SF1">
    <property type="entry name" value="PROTEIN PAFC"/>
    <property type="match status" value="1"/>
</dbReference>
<comment type="caution">
    <text evidence="3">The sequence shown here is derived from an EMBL/GenBank/DDBJ whole genome shotgun (WGS) entry which is preliminary data.</text>
</comment>
<accession>B0MN76</accession>
<reference evidence="3" key="1">
    <citation type="submission" date="2007-10" db="EMBL/GenBank/DDBJ databases">
        <authorList>
            <person name="Fulton L."/>
            <person name="Clifton S."/>
            <person name="Fulton B."/>
            <person name="Xu J."/>
            <person name="Minx P."/>
            <person name="Pepin K.H."/>
            <person name="Johnson M."/>
            <person name="Thiruvilangam P."/>
            <person name="Bhonagiri V."/>
            <person name="Nash W.E."/>
            <person name="Mardis E.R."/>
            <person name="Wilson R.K."/>
        </authorList>
    </citation>
    <scope>NUCLEOTIDE SEQUENCE [LARGE SCALE GENOMIC DNA]</scope>
    <source>
        <strain evidence="3">DSM 15702</strain>
    </source>
</reference>
<dbReference type="Pfam" id="PF25583">
    <property type="entry name" value="WCX"/>
    <property type="match status" value="1"/>
</dbReference>
<evidence type="ECO:0000259" key="1">
    <source>
        <dbReference type="Pfam" id="PF13280"/>
    </source>
</evidence>